<evidence type="ECO:0000313" key="2">
    <source>
        <dbReference type="Proteomes" id="UP000027491"/>
    </source>
</evidence>
<dbReference type="Proteomes" id="UP000027491">
    <property type="component" value="Segment"/>
</dbReference>
<dbReference type="GeneID" id="23679583"/>
<dbReference type="EMBL" id="KJ567043">
    <property type="protein sequence ID" value="AID58896.1"/>
    <property type="molecule type" value="Genomic_DNA"/>
</dbReference>
<organism evidence="1 2">
    <name type="scientific">Mycobacterium phage Gaia</name>
    <dbReference type="NCBI Taxonomy" id="1486472"/>
    <lineage>
        <taxon>Viruses</taxon>
        <taxon>Duplodnaviria</taxon>
        <taxon>Heunggongvirae</taxon>
        <taxon>Uroviricota</taxon>
        <taxon>Caudoviricetes</taxon>
        <taxon>Gaiavirus</taxon>
        <taxon>Gaiavirus gaia</taxon>
    </lineage>
</organism>
<dbReference type="RefSeq" id="YP_009124819.1">
    <property type="nucleotide sequence ID" value="NC_026590.1"/>
</dbReference>
<gene>
    <name evidence="1" type="primary">77</name>
    <name evidence="1" type="ORF">PBI_GAIA_77</name>
</gene>
<evidence type="ECO:0000313" key="1">
    <source>
        <dbReference type="EMBL" id="AID58896.1"/>
    </source>
</evidence>
<accession>A0A068F4M1</accession>
<keyword evidence="2" id="KW-1185">Reference proteome</keyword>
<dbReference type="KEGG" id="vg:23679583"/>
<protein>
    <submittedName>
        <fullName evidence="1">Uncharacterized protein</fullName>
    </submittedName>
</protein>
<sequence>MTEVRIRHEDDASSAFLADVPVGEVGDVIRSLADWGVELRTTEDCVDWRGKSLSGSFVYDQVRDSAYFEIVLSDE</sequence>
<reference evidence="1 2" key="1">
    <citation type="submission" date="2014-03" db="EMBL/GenBank/DDBJ databases">
        <authorList>
            <person name="Yoder B.A."/>
            <person name="Colicchio M.A."/>
            <person name="Schafer C.E."/>
            <person name="Abrahim M.R."/>
            <person name="Adkins N.L."/>
            <person name="Burke K.A."/>
            <person name="Churilla B.M."/>
            <person name="Cohen K.L."/>
            <person name="Fasoranti T.O."/>
            <person name="Genkil J.S."/>
            <person name="Kramer Z.J."/>
            <person name="Prout A.K."/>
            <person name="Schwarz A.G."/>
            <person name="Tish M."/>
            <person name="Vispute N."/>
            <person name="Wilkes K.E."/>
            <person name="Williams C.R."/>
            <person name="Xiao X."/>
            <person name="Yu V.J."/>
            <person name="Lapin J.S."/>
            <person name="Ott C.T."/>
            <person name="Walburn T.D."/>
            <person name="Bradley K.W."/>
            <person name="Clarke D.Q."/>
            <person name="Lewis M.F."/>
            <person name="Barker L.P."/>
            <person name="Bailey C."/>
            <person name="Asai D.J."/>
            <person name="Bowman C.A."/>
            <person name="Russell D.A."/>
            <person name="Pope W.H."/>
            <person name="Jacobs-Sera D."/>
            <person name="Hendrix R.W."/>
            <person name="Hatfull G.F."/>
        </authorList>
    </citation>
    <scope>NUCLEOTIDE SEQUENCE [LARGE SCALE GENOMIC DNA]</scope>
</reference>
<name>A0A068F4M1_9CAUD</name>
<proteinExistence type="predicted"/>